<dbReference type="InterPro" id="IPR039421">
    <property type="entry name" value="Type_1_exporter"/>
</dbReference>
<dbReference type="Gene3D" id="2.40.50.140">
    <property type="entry name" value="Nucleic acid-binding proteins"/>
    <property type="match status" value="1"/>
</dbReference>
<dbReference type="InterPro" id="IPR036640">
    <property type="entry name" value="ABC1_TM_sf"/>
</dbReference>
<keyword evidence="7 11" id="KW-1133">Transmembrane helix</keyword>
<evidence type="ECO:0000256" key="9">
    <source>
        <dbReference type="ARBA" id="ARBA00023242"/>
    </source>
</evidence>
<dbReference type="PROSITE" id="PS50929">
    <property type="entry name" value="ABC_TM1F"/>
    <property type="match status" value="1"/>
</dbReference>
<feature type="compositionally biased region" description="Pro residues" evidence="10">
    <location>
        <begin position="33"/>
        <end position="42"/>
    </location>
</feature>
<comment type="caution">
    <text evidence="14">The sequence shown here is derived from an EMBL/GenBank/DDBJ whole genome shotgun (WGS) entry which is preliminary data.</text>
</comment>
<dbReference type="GO" id="GO:0006310">
    <property type="term" value="P:DNA recombination"/>
    <property type="evidence" value="ECO:0007669"/>
    <property type="project" value="InterPro"/>
</dbReference>
<keyword evidence="5" id="KW-0547">Nucleotide-binding</keyword>
<dbReference type="Pfam" id="PF00664">
    <property type="entry name" value="ABC_membrane"/>
    <property type="match status" value="1"/>
</dbReference>
<dbReference type="InterPro" id="IPR013970">
    <property type="entry name" value="Rfa2"/>
</dbReference>
<feature type="transmembrane region" description="Helical" evidence="11">
    <location>
        <begin position="220"/>
        <end position="244"/>
    </location>
</feature>
<dbReference type="GO" id="GO:0016887">
    <property type="term" value="F:ATP hydrolysis activity"/>
    <property type="evidence" value="ECO:0007669"/>
    <property type="project" value="InterPro"/>
</dbReference>
<dbReference type="GO" id="GO:0140359">
    <property type="term" value="F:ABC-type transporter activity"/>
    <property type="evidence" value="ECO:0007669"/>
    <property type="project" value="InterPro"/>
</dbReference>
<evidence type="ECO:0000256" key="6">
    <source>
        <dbReference type="ARBA" id="ARBA00022840"/>
    </source>
</evidence>
<dbReference type="GO" id="GO:0003677">
    <property type="term" value="F:DNA binding"/>
    <property type="evidence" value="ECO:0007669"/>
    <property type="project" value="InterPro"/>
</dbReference>
<dbReference type="InterPro" id="IPR003593">
    <property type="entry name" value="AAA+_ATPase"/>
</dbReference>
<dbReference type="FunFam" id="1.20.1560.10:FF:000096">
    <property type="entry name" value="ABC transporter related"/>
    <property type="match status" value="1"/>
</dbReference>
<organism evidence="14 15">
    <name type="scientific">Quercus suber</name>
    <name type="common">Cork oak</name>
    <dbReference type="NCBI Taxonomy" id="58331"/>
    <lineage>
        <taxon>Eukaryota</taxon>
        <taxon>Viridiplantae</taxon>
        <taxon>Streptophyta</taxon>
        <taxon>Embryophyta</taxon>
        <taxon>Tracheophyta</taxon>
        <taxon>Spermatophyta</taxon>
        <taxon>Magnoliopsida</taxon>
        <taxon>eudicotyledons</taxon>
        <taxon>Gunneridae</taxon>
        <taxon>Pentapetalae</taxon>
        <taxon>rosids</taxon>
        <taxon>fabids</taxon>
        <taxon>Fagales</taxon>
        <taxon>Fagaceae</taxon>
        <taxon>Quercus</taxon>
    </lineage>
</organism>
<evidence type="ECO:0000313" key="15">
    <source>
        <dbReference type="Proteomes" id="UP000237347"/>
    </source>
</evidence>
<comment type="similarity">
    <text evidence="3">Belongs to the replication factor A protein 3 family.</text>
</comment>
<accession>A0AAW0M6H4</accession>
<protein>
    <submittedName>
        <fullName evidence="14">Abc transporter b family member 29</fullName>
    </submittedName>
</protein>
<evidence type="ECO:0000256" key="4">
    <source>
        <dbReference type="ARBA" id="ARBA00022692"/>
    </source>
</evidence>
<dbReference type="GO" id="GO:0016020">
    <property type="term" value="C:membrane"/>
    <property type="evidence" value="ECO:0007669"/>
    <property type="project" value="UniProtKB-SubCell"/>
</dbReference>
<reference evidence="14 15" key="1">
    <citation type="journal article" date="2018" name="Sci. Data">
        <title>The draft genome sequence of cork oak.</title>
        <authorList>
            <person name="Ramos A.M."/>
            <person name="Usie A."/>
            <person name="Barbosa P."/>
            <person name="Barros P.M."/>
            <person name="Capote T."/>
            <person name="Chaves I."/>
            <person name="Simoes F."/>
            <person name="Abreu I."/>
            <person name="Carrasquinho I."/>
            <person name="Faro C."/>
            <person name="Guimaraes J.B."/>
            <person name="Mendonca D."/>
            <person name="Nobrega F."/>
            <person name="Rodrigues L."/>
            <person name="Saibo N.J.M."/>
            <person name="Varela M.C."/>
            <person name="Egas C."/>
            <person name="Matos J."/>
            <person name="Miguel C.M."/>
            <person name="Oliveira M.M."/>
            <person name="Ricardo C.P."/>
            <person name="Goncalves S."/>
        </authorList>
    </citation>
    <scope>NUCLEOTIDE SEQUENCE [LARGE SCALE GENOMIC DNA]</scope>
    <source>
        <strain evidence="15">cv. HL8</strain>
    </source>
</reference>
<feature type="region of interest" description="Disordered" evidence="10">
    <location>
        <begin position="1"/>
        <end position="72"/>
    </location>
</feature>
<dbReference type="Gene3D" id="1.20.1560.10">
    <property type="entry name" value="ABC transporter type 1, transmembrane domain"/>
    <property type="match status" value="1"/>
</dbReference>
<evidence type="ECO:0000256" key="3">
    <source>
        <dbReference type="ARBA" id="ARBA00009761"/>
    </source>
</evidence>
<keyword evidence="9" id="KW-0539">Nucleus</keyword>
<feature type="compositionally biased region" description="Polar residues" evidence="10">
    <location>
        <begin position="44"/>
        <end position="61"/>
    </location>
</feature>
<dbReference type="GO" id="GO:0006281">
    <property type="term" value="P:DNA repair"/>
    <property type="evidence" value="ECO:0007669"/>
    <property type="project" value="InterPro"/>
</dbReference>
<evidence type="ECO:0000259" key="12">
    <source>
        <dbReference type="PROSITE" id="PS50893"/>
    </source>
</evidence>
<name>A0AAW0M6H4_QUESU</name>
<dbReference type="PROSITE" id="PS50893">
    <property type="entry name" value="ABC_TRANSPORTER_2"/>
    <property type="match status" value="1"/>
</dbReference>
<dbReference type="Pfam" id="PF00005">
    <property type="entry name" value="ABC_tran"/>
    <property type="match status" value="1"/>
</dbReference>
<proteinExistence type="inferred from homology"/>
<evidence type="ECO:0000256" key="5">
    <source>
        <dbReference type="ARBA" id="ARBA00022741"/>
    </source>
</evidence>
<evidence type="ECO:0000256" key="7">
    <source>
        <dbReference type="ARBA" id="ARBA00022989"/>
    </source>
</evidence>
<dbReference type="SUPFAM" id="SSF90123">
    <property type="entry name" value="ABC transporter transmembrane region"/>
    <property type="match status" value="1"/>
</dbReference>
<dbReference type="SMART" id="SM00382">
    <property type="entry name" value="AAA"/>
    <property type="match status" value="1"/>
</dbReference>
<evidence type="ECO:0000256" key="10">
    <source>
        <dbReference type="SAM" id="MobiDB-lite"/>
    </source>
</evidence>
<dbReference type="InterPro" id="IPR011527">
    <property type="entry name" value="ABC1_TM_dom"/>
</dbReference>
<sequence length="713" mass="78975">MSLFLLNPPSPPPSKLLKLKHRHKHKQNHCPFSTPPIPPLLPPKNSSTFKPLNSTQQQLPSDPTPEKPNPSLSKTLNSLKPYLLSQRRPIFFGWLCSLVSVFSLSKLVPKLSQFSSTVTATTTATTALKLRDQGLVLGALLLVRFVASYWQQAFLWDAALNAGFRIRLHVFDRVLQRDLAFFESSGAVSSGDIAYRVTAEAADTIVPSTLQLSAMAAQMLMISPALSLISAMVIPCMALTIAYLGEKLRKISKRAQLSIASLSAYLNEALPAILFVKASNSEPCESARFQRLAHTDLCEHLKKKKMKAFIPQMTQIIYFGALFILCVGSLVVSSGSFDGCSMVSFVMSLVFLVEPIQGVGKAYNELKQGEPAIERLFELMRFKSKVIEKSDAIDLYNIIGEIWGKYALCFEWIESPCPSWRDHSSCWPSGGGKTTLVKLLLRLYDPLSGCILIDNHNIQDIRLDSLRRHVSLVPQDIGIRTVAENIGYKDLLSKIDMDSVEHAAQTANADEFIRKLPEGLALARALYQNSSILILDEATSALDSRSELLVRQAMERIMENHTVLVIAHRMETVLMAKRVFLLDDGKLEELNRSTLLGGSHHDKVLSTGLEMDTSNPSVFVNAELLRLYVGRRVRAVIQVLRSDGGVVTGKSTDENQIIVKGSPPVPLSNFVETHIHTISFVNLQMGNLNICSFEMDGAYSVMQLETASYLMAT</sequence>
<comment type="subcellular location">
    <subcellularLocation>
        <location evidence="2">Membrane</location>
        <topology evidence="2">Multi-pass membrane protein</topology>
    </subcellularLocation>
    <subcellularLocation>
        <location evidence="1">Nucleus</location>
    </subcellularLocation>
</comment>
<evidence type="ECO:0000256" key="11">
    <source>
        <dbReference type="SAM" id="Phobius"/>
    </source>
</evidence>
<evidence type="ECO:0000256" key="1">
    <source>
        <dbReference type="ARBA" id="ARBA00004123"/>
    </source>
</evidence>
<dbReference type="CDD" id="cd07346">
    <property type="entry name" value="ABC_6TM_exporters"/>
    <property type="match status" value="1"/>
</dbReference>
<feature type="domain" description="ABC transporter" evidence="12">
    <location>
        <begin position="390"/>
        <end position="609"/>
    </location>
</feature>
<keyword evidence="6" id="KW-0067">ATP-binding</keyword>
<evidence type="ECO:0000256" key="2">
    <source>
        <dbReference type="ARBA" id="ARBA00004141"/>
    </source>
</evidence>
<dbReference type="EMBL" id="PKMF04000016">
    <property type="protein sequence ID" value="KAK7858836.1"/>
    <property type="molecule type" value="Genomic_DNA"/>
</dbReference>
<dbReference type="SUPFAM" id="SSF52540">
    <property type="entry name" value="P-loop containing nucleoside triphosphate hydrolases"/>
    <property type="match status" value="1"/>
</dbReference>
<dbReference type="GO" id="GO:0005524">
    <property type="term" value="F:ATP binding"/>
    <property type="evidence" value="ECO:0007669"/>
    <property type="project" value="UniProtKB-KW"/>
</dbReference>
<dbReference type="Gene3D" id="3.40.50.300">
    <property type="entry name" value="P-loop containing nucleotide triphosphate hydrolases"/>
    <property type="match status" value="1"/>
</dbReference>
<dbReference type="Proteomes" id="UP000237347">
    <property type="component" value="Unassembled WGS sequence"/>
</dbReference>
<gene>
    <name evidence="14" type="primary">ABCB29</name>
    <name evidence="14" type="ORF">CFP56_009617</name>
</gene>
<keyword evidence="8 11" id="KW-0472">Membrane</keyword>
<keyword evidence="4 11" id="KW-0812">Transmembrane</keyword>
<dbReference type="InterPro" id="IPR012340">
    <property type="entry name" value="NA-bd_OB-fold"/>
</dbReference>
<dbReference type="AlphaFoldDB" id="A0AAW0M6H4"/>
<dbReference type="InterPro" id="IPR027417">
    <property type="entry name" value="P-loop_NTPase"/>
</dbReference>
<dbReference type="GO" id="GO:0006260">
    <property type="term" value="P:DNA replication"/>
    <property type="evidence" value="ECO:0007669"/>
    <property type="project" value="InterPro"/>
</dbReference>
<dbReference type="PANTHER" id="PTHR24221">
    <property type="entry name" value="ATP-BINDING CASSETTE SUB-FAMILY B"/>
    <property type="match status" value="1"/>
</dbReference>
<dbReference type="GO" id="GO:0031981">
    <property type="term" value="C:nuclear lumen"/>
    <property type="evidence" value="ECO:0007669"/>
    <property type="project" value="UniProtKB-ARBA"/>
</dbReference>
<evidence type="ECO:0000313" key="14">
    <source>
        <dbReference type="EMBL" id="KAK7858836.1"/>
    </source>
</evidence>
<evidence type="ECO:0000259" key="13">
    <source>
        <dbReference type="PROSITE" id="PS50929"/>
    </source>
</evidence>
<keyword evidence="15" id="KW-1185">Reference proteome</keyword>
<feature type="domain" description="ABC transmembrane type-1" evidence="13">
    <location>
        <begin position="95"/>
        <end position="368"/>
    </location>
</feature>
<feature type="compositionally biased region" description="Basic residues" evidence="10">
    <location>
        <begin position="17"/>
        <end position="28"/>
    </location>
</feature>
<dbReference type="Pfam" id="PF08661">
    <property type="entry name" value="Rep_fac-A_3"/>
    <property type="match status" value="1"/>
</dbReference>
<feature type="transmembrane region" description="Helical" evidence="11">
    <location>
        <begin position="316"/>
        <end position="337"/>
    </location>
</feature>
<dbReference type="InterPro" id="IPR003439">
    <property type="entry name" value="ABC_transporter-like_ATP-bd"/>
</dbReference>
<evidence type="ECO:0000256" key="8">
    <source>
        <dbReference type="ARBA" id="ARBA00023136"/>
    </source>
</evidence>
<dbReference type="PANTHER" id="PTHR24221:SF630">
    <property type="entry name" value="ABC TRANSPORTER B FAMILY MEMBER 29, CHLOROPLASTIC"/>
    <property type="match status" value="1"/>
</dbReference>